<dbReference type="GO" id="GO:0006099">
    <property type="term" value="P:tricarboxylic acid cycle"/>
    <property type="evidence" value="ECO:0007669"/>
    <property type="project" value="InterPro"/>
</dbReference>
<evidence type="ECO:0000256" key="6">
    <source>
        <dbReference type="ARBA" id="ARBA00022842"/>
    </source>
</evidence>
<proteinExistence type="inferred from homology"/>
<keyword evidence="6 10" id="KW-0460">Magnesium</keyword>
<dbReference type="InterPro" id="IPR015813">
    <property type="entry name" value="Pyrv/PenolPyrv_kinase-like_dom"/>
</dbReference>
<dbReference type="GO" id="GO:0006107">
    <property type="term" value="P:oxaloacetate metabolic process"/>
    <property type="evidence" value="ECO:0007669"/>
    <property type="project" value="UniProtKB-UniRule"/>
</dbReference>
<comment type="cofactor">
    <cofactor evidence="1 10">
        <name>Mg(2+)</name>
        <dbReference type="ChEBI" id="CHEBI:18420"/>
    </cofactor>
</comment>
<dbReference type="Proteomes" id="UP000319976">
    <property type="component" value="Chromosome"/>
</dbReference>
<dbReference type="GO" id="GO:0008964">
    <property type="term" value="F:phosphoenolpyruvate carboxylase activity"/>
    <property type="evidence" value="ECO:0007669"/>
    <property type="project" value="UniProtKB-UniRule"/>
</dbReference>
<dbReference type="GO" id="GO:0015977">
    <property type="term" value="P:carbon fixation"/>
    <property type="evidence" value="ECO:0007669"/>
    <property type="project" value="UniProtKB-UniRule"/>
</dbReference>
<protein>
    <recommendedName>
        <fullName evidence="5 10">Phosphoenolpyruvate carboxylase</fullName>
        <shortName evidence="10">PEPC</shortName>
        <shortName evidence="10">PEPCase</shortName>
        <ecNumber evidence="4 10">4.1.1.31</ecNumber>
    </recommendedName>
</protein>
<dbReference type="EC" id="4.1.1.31" evidence="4 10"/>
<dbReference type="GO" id="GO:0000287">
    <property type="term" value="F:magnesium ion binding"/>
    <property type="evidence" value="ECO:0007669"/>
    <property type="project" value="UniProtKB-UniRule"/>
</dbReference>
<comment type="similarity">
    <text evidence="3 10">Belongs to the PEPCase type 1 family.</text>
</comment>
<dbReference type="EMBL" id="CP036316">
    <property type="protein sequence ID" value="QDT64640.1"/>
    <property type="molecule type" value="Genomic_DNA"/>
</dbReference>
<evidence type="ECO:0000256" key="9">
    <source>
        <dbReference type="ARBA" id="ARBA00048995"/>
    </source>
</evidence>
<dbReference type="PROSITE" id="PS00393">
    <property type="entry name" value="PEPCASE_2"/>
    <property type="match status" value="1"/>
</dbReference>
<dbReference type="PROSITE" id="PS00781">
    <property type="entry name" value="PEPCASE_1"/>
    <property type="match status" value="1"/>
</dbReference>
<keyword evidence="7 10" id="KW-0456">Lyase</keyword>
<dbReference type="AlphaFoldDB" id="A0A517T8C3"/>
<dbReference type="PRINTS" id="PR00150">
    <property type="entry name" value="PEPCARBXLASE"/>
</dbReference>
<dbReference type="KEGG" id="chya:V22_18800"/>
<evidence type="ECO:0000256" key="2">
    <source>
        <dbReference type="ARBA" id="ARBA00003670"/>
    </source>
</evidence>
<evidence type="ECO:0000313" key="14">
    <source>
        <dbReference type="Proteomes" id="UP000319976"/>
    </source>
</evidence>
<dbReference type="InterPro" id="IPR018129">
    <property type="entry name" value="PEP_COase_Lys_AS"/>
</dbReference>
<dbReference type="InterPro" id="IPR033129">
    <property type="entry name" value="PEPCASE_His_AS"/>
</dbReference>
<dbReference type="PANTHER" id="PTHR30523">
    <property type="entry name" value="PHOSPHOENOLPYRUVATE CARBOXYLASE"/>
    <property type="match status" value="1"/>
</dbReference>
<dbReference type="GO" id="GO:0005829">
    <property type="term" value="C:cytosol"/>
    <property type="evidence" value="ECO:0007669"/>
    <property type="project" value="TreeGrafter"/>
</dbReference>
<dbReference type="Pfam" id="PF00311">
    <property type="entry name" value="PEPcase"/>
    <property type="match status" value="1"/>
</dbReference>
<gene>
    <name evidence="10 13" type="primary">ppc</name>
    <name evidence="13" type="ORF">V22_18800</name>
</gene>
<evidence type="ECO:0000313" key="13">
    <source>
        <dbReference type="EMBL" id="QDT64640.1"/>
    </source>
</evidence>
<feature type="active site" evidence="10 11">
    <location>
        <position position="145"/>
    </location>
</feature>
<dbReference type="InterPro" id="IPR021135">
    <property type="entry name" value="PEP_COase"/>
</dbReference>
<evidence type="ECO:0000256" key="10">
    <source>
        <dbReference type="HAMAP-Rule" id="MF_00595"/>
    </source>
</evidence>
<comment type="catalytic activity">
    <reaction evidence="9 10">
        <text>oxaloacetate + phosphate = phosphoenolpyruvate + hydrogencarbonate</text>
        <dbReference type="Rhea" id="RHEA:28370"/>
        <dbReference type="ChEBI" id="CHEBI:16452"/>
        <dbReference type="ChEBI" id="CHEBI:17544"/>
        <dbReference type="ChEBI" id="CHEBI:43474"/>
        <dbReference type="ChEBI" id="CHEBI:58702"/>
        <dbReference type="EC" id="4.1.1.31"/>
    </reaction>
</comment>
<dbReference type="RefSeq" id="WP_145261982.1">
    <property type="nucleotide sequence ID" value="NZ_CP036316.1"/>
</dbReference>
<evidence type="ECO:0000256" key="8">
    <source>
        <dbReference type="ARBA" id="ARBA00023300"/>
    </source>
</evidence>
<dbReference type="SUPFAM" id="SSF51621">
    <property type="entry name" value="Phosphoenolpyruvate/pyruvate domain"/>
    <property type="match status" value="1"/>
</dbReference>
<keyword evidence="14" id="KW-1185">Reference proteome</keyword>
<feature type="active site" evidence="10 12">
    <location>
        <position position="580"/>
    </location>
</feature>
<accession>A0A517T8C3</accession>
<comment type="function">
    <text evidence="2 10">Forms oxaloacetate, a four-carbon dicarboxylic acid source for the tricarboxylic acid cycle.</text>
</comment>
<keyword evidence="13" id="KW-0670">Pyruvate</keyword>
<evidence type="ECO:0000256" key="12">
    <source>
        <dbReference type="PROSITE-ProRule" id="PRU10112"/>
    </source>
</evidence>
<evidence type="ECO:0000256" key="11">
    <source>
        <dbReference type="PROSITE-ProRule" id="PRU10111"/>
    </source>
</evidence>
<dbReference type="PANTHER" id="PTHR30523:SF6">
    <property type="entry name" value="PHOSPHOENOLPYRUVATE CARBOXYLASE"/>
    <property type="match status" value="1"/>
</dbReference>
<dbReference type="HAMAP" id="MF_00595">
    <property type="entry name" value="PEPcase_type1"/>
    <property type="match status" value="1"/>
</dbReference>
<reference evidence="13 14" key="1">
    <citation type="submission" date="2019-02" db="EMBL/GenBank/DDBJ databases">
        <title>Deep-cultivation of Planctomycetes and their phenomic and genomic characterization uncovers novel biology.</title>
        <authorList>
            <person name="Wiegand S."/>
            <person name="Jogler M."/>
            <person name="Boedeker C."/>
            <person name="Pinto D."/>
            <person name="Vollmers J."/>
            <person name="Rivas-Marin E."/>
            <person name="Kohn T."/>
            <person name="Peeters S.H."/>
            <person name="Heuer A."/>
            <person name="Rast P."/>
            <person name="Oberbeckmann S."/>
            <person name="Bunk B."/>
            <person name="Jeske O."/>
            <person name="Meyerdierks A."/>
            <person name="Storesund J.E."/>
            <person name="Kallscheuer N."/>
            <person name="Luecker S."/>
            <person name="Lage O.M."/>
            <person name="Pohl T."/>
            <person name="Merkel B.J."/>
            <person name="Hornburger P."/>
            <person name="Mueller R.-W."/>
            <person name="Bruemmer F."/>
            <person name="Labrenz M."/>
            <person name="Spormann A.M."/>
            <person name="Op den Camp H."/>
            <person name="Overmann J."/>
            <person name="Amann R."/>
            <person name="Jetten M.S.M."/>
            <person name="Mascher T."/>
            <person name="Medema M.H."/>
            <person name="Devos D.P."/>
            <person name="Kaster A.-K."/>
            <person name="Ovreas L."/>
            <person name="Rohde M."/>
            <person name="Galperin M.Y."/>
            <person name="Jogler C."/>
        </authorList>
    </citation>
    <scope>NUCLEOTIDE SEQUENCE [LARGE SCALE GENOMIC DNA]</scope>
    <source>
        <strain evidence="13 14">V22</strain>
    </source>
</reference>
<evidence type="ECO:0000256" key="7">
    <source>
        <dbReference type="ARBA" id="ARBA00023239"/>
    </source>
</evidence>
<dbReference type="InterPro" id="IPR022805">
    <property type="entry name" value="PEP_COase_bac/pln-type"/>
</dbReference>
<dbReference type="OrthoDB" id="9768133at2"/>
<name>A0A517T8C3_9PLAN</name>
<evidence type="ECO:0000256" key="5">
    <source>
        <dbReference type="ARBA" id="ARBA00022419"/>
    </source>
</evidence>
<dbReference type="NCBIfam" id="NF000584">
    <property type="entry name" value="PRK00009.1"/>
    <property type="match status" value="1"/>
</dbReference>
<sequence>MTTTLTDNELHDDIRLLAELLESTIAEQEGEDRLAMVNEIHQLAIDRREKVPGAEDALIDRIAKMTPEEFSVAIPALSVFFDLANTAEDTHRVRVLRERTREAGNSPRPESLRSAVYALKEKGLSVDEVAERLSGLCVDLVFTAHPTEAKRRTTRRLIRKVRTGLQQLHSEQLLERERDRVREKLSSDLTILWQIDQTRPQRPTVMQEVERGLFFVKELWQVIPDIHRELRRAIKEAFGKTDWETPVFLKFGSWIGGDRDGNPFVTADVTRNTLSVLRTAAIQRQRESAHELYRMLVISDRKAKLPQSIRLAVSEAYDRWPSIRPILDQISPNEIYRRWIRVIEYRLEQSLEAEVADRTRRAAYGSAEELERDVRLIEEGLREHGGDRVADVYLADWLVLIRTFGLHYASLDVRQDSRVHVEVLTNIFKQTGLCDDYSALNEKERQDILKKTLDEQPKFFVSDFEDMTRETLALFRLIADTVRSSGMEPIGGHVISMTHTASDMLTILWLWKWAWTSTDETQGEPLPQLPIVPLFETIEDLNNGADVLNELLIDPVYEPYIRRDGKAQQMVMVGYSDSTKDGGYLAAGWGLHAAQRRLADVTQKHDVELVVFHGRGGGLGRGGGPAARAILSLPPNSVGGHLRMTEQGEVLAERYDDPQIAHRHLEQVSWATLLVSSQDETNLDPKWVELMESLNDSSFKTYRQLVEHKGFLTYFDRATPISEIENFPIGSRPSRRRERKSLSDLRAIPWTFSWTQSRQMLPAWYGLGSSLGEVIDKDGPETFQEMYAKWPMFRALIDNAELALMKADMGIARRYVELIPEGDTAWEVWSLVENEFANSRDAILAITGHDELLGGIPWLRDSIHERNPYVDPLNLIQIELIRRLRALDAEQSEANEQKIHELRELCRLSIQGIAGGLRTTG</sequence>
<evidence type="ECO:0000256" key="3">
    <source>
        <dbReference type="ARBA" id="ARBA00008346"/>
    </source>
</evidence>
<evidence type="ECO:0000256" key="4">
    <source>
        <dbReference type="ARBA" id="ARBA00012305"/>
    </source>
</evidence>
<evidence type="ECO:0000256" key="1">
    <source>
        <dbReference type="ARBA" id="ARBA00001946"/>
    </source>
</evidence>
<keyword evidence="8 10" id="KW-0120">Carbon dioxide fixation</keyword>
<organism evidence="13 14">
    <name type="scientific">Calycomorphotria hydatis</name>
    <dbReference type="NCBI Taxonomy" id="2528027"/>
    <lineage>
        <taxon>Bacteria</taxon>
        <taxon>Pseudomonadati</taxon>
        <taxon>Planctomycetota</taxon>
        <taxon>Planctomycetia</taxon>
        <taxon>Planctomycetales</taxon>
        <taxon>Planctomycetaceae</taxon>
        <taxon>Calycomorphotria</taxon>
    </lineage>
</organism>
<comment type="subunit">
    <text evidence="10">Homotetramer.</text>
</comment>
<dbReference type="Gene3D" id="1.20.1440.90">
    <property type="entry name" value="Phosphoenolpyruvate/pyruvate domain"/>
    <property type="match status" value="1"/>
</dbReference>